<dbReference type="EMBL" id="CP014133">
    <property type="protein sequence ID" value="AVH29254.1"/>
    <property type="molecule type" value="Genomic_DNA"/>
</dbReference>
<gene>
    <name evidence="2" type="ORF">AL468_19025</name>
</gene>
<sequence length="140" mass="16109">MAAKLNLNNQQVSAICKIIVTWSDDEKLTWLRLTKEIKARISLSVTRQTLCKYFSIKHEYDLRKESQRAGEPAGRNPPTSATESDLRKEIARLQREVSQLERKNNAQIVALNRAKMNAAKHHPPILPHVLFRAPVEEDRE</sequence>
<feature type="region of interest" description="Disordered" evidence="1">
    <location>
        <begin position="64"/>
        <end position="86"/>
    </location>
</feature>
<proteinExistence type="predicted"/>
<protein>
    <recommendedName>
        <fullName evidence="4">Transposase</fullName>
    </recommendedName>
</protein>
<organism evidence="2 3">
    <name type="scientific">Vibrio diabolicus</name>
    <dbReference type="NCBI Taxonomy" id="50719"/>
    <lineage>
        <taxon>Bacteria</taxon>
        <taxon>Pseudomonadati</taxon>
        <taxon>Pseudomonadota</taxon>
        <taxon>Gammaproteobacteria</taxon>
        <taxon>Vibrionales</taxon>
        <taxon>Vibrionaceae</taxon>
        <taxon>Vibrio</taxon>
        <taxon>Vibrio diabolicus subgroup</taxon>
    </lineage>
</organism>
<accession>A0ABN5HQK0</accession>
<name>A0ABN5HQK0_9VIBR</name>
<evidence type="ECO:0000313" key="3">
    <source>
        <dbReference type="Proteomes" id="UP000237665"/>
    </source>
</evidence>
<dbReference type="RefSeq" id="WP_104973300.1">
    <property type="nucleotide sequence ID" value="NZ_CP014133.1"/>
</dbReference>
<evidence type="ECO:0000256" key="1">
    <source>
        <dbReference type="SAM" id="MobiDB-lite"/>
    </source>
</evidence>
<reference evidence="3" key="1">
    <citation type="submission" date="2017-12" db="EMBL/GenBank/DDBJ databases">
        <title>FDA dAtabase for Regulatory Grade micrObial Sequences (FDA-ARGOS): Supporting development and validation of Infectious Disease Dx tests.</title>
        <authorList>
            <person name="Hoffmann M."/>
            <person name="Allard M."/>
            <person name="Evans P."/>
            <person name="Brown E."/>
            <person name="Tallon L.J."/>
            <person name="Sadzewicz L."/>
            <person name="Sengamalay N."/>
            <person name="Ott S."/>
            <person name="Godinez A."/>
            <person name="Nagaraj S."/>
            <person name="Vavikolanu K."/>
            <person name="Aluvathingal J."/>
            <person name="Nadendla S."/>
            <person name="Hobson J."/>
            <person name="Sichtig H."/>
        </authorList>
    </citation>
    <scope>NUCLEOTIDE SEQUENCE [LARGE SCALE GENOMIC DNA]</scope>
    <source>
        <strain evidence="3">LMG 3418</strain>
    </source>
</reference>
<dbReference type="Proteomes" id="UP000237665">
    <property type="component" value="Chromosome 2"/>
</dbReference>
<evidence type="ECO:0000313" key="2">
    <source>
        <dbReference type="EMBL" id="AVH29254.1"/>
    </source>
</evidence>
<evidence type="ECO:0008006" key="4">
    <source>
        <dbReference type="Google" id="ProtNLM"/>
    </source>
</evidence>
<keyword evidence="3" id="KW-1185">Reference proteome</keyword>